<reference evidence="2 3" key="1">
    <citation type="journal article" date="2014" name="Agronomy (Basel)">
        <title>A Draft Genome Sequence for Ensete ventricosum, the Drought-Tolerant Tree Against Hunger.</title>
        <authorList>
            <person name="Harrison J."/>
            <person name="Moore K.A."/>
            <person name="Paszkiewicz K."/>
            <person name="Jones T."/>
            <person name="Grant M."/>
            <person name="Ambacheew D."/>
            <person name="Muzemil S."/>
            <person name="Studholme D.J."/>
        </authorList>
    </citation>
    <scope>NUCLEOTIDE SEQUENCE [LARGE SCALE GENOMIC DNA]</scope>
</reference>
<feature type="non-terminal residue" evidence="2">
    <location>
        <position position="1"/>
    </location>
</feature>
<proteinExistence type="predicted"/>
<accession>A0A427ATS9</accession>
<dbReference type="AlphaFoldDB" id="A0A427ATS9"/>
<protein>
    <submittedName>
        <fullName evidence="2">Uncharacterized protein</fullName>
    </submittedName>
</protein>
<evidence type="ECO:0000313" key="2">
    <source>
        <dbReference type="EMBL" id="RRT79653.1"/>
    </source>
</evidence>
<dbReference type="EMBL" id="AMZH03001345">
    <property type="protein sequence ID" value="RRT79653.1"/>
    <property type="molecule type" value="Genomic_DNA"/>
</dbReference>
<evidence type="ECO:0000313" key="3">
    <source>
        <dbReference type="Proteomes" id="UP000287651"/>
    </source>
</evidence>
<organism evidence="2 3">
    <name type="scientific">Ensete ventricosum</name>
    <name type="common">Abyssinian banana</name>
    <name type="synonym">Musa ensete</name>
    <dbReference type="NCBI Taxonomy" id="4639"/>
    <lineage>
        <taxon>Eukaryota</taxon>
        <taxon>Viridiplantae</taxon>
        <taxon>Streptophyta</taxon>
        <taxon>Embryophyta</taxon>
        <taxon>Tracheophyta</taxon>
        <taxon>Spermatophyta</taxon>
        <taxon>Magnoliopsida</taxon>
        <taxon>Liliopsida</taxon>
        <taxon>Zingiberales</taxon>
        <taxon>Musaceae</taxon>
        <taxon>Ensete</taxon>
    </lineage>
</organism>
<feature type="region of interest" description="Disordered" evidence="1">
    <location>
        <begin position="37"/>
        <end position="59"/>
    </location>
</feature>
<dbReference type="Proteomes" id="UP000287651">
    <property type="component" value="Unassembled WGS sequence"/>
</dbReference>
<comment type="caution">
    <text evidence="2">The sequence shown here is derived from an EMBL/GenBank/DDBJ whole genome shotgun (WGS) entry which is preliminary data.</text>
</comment>
<sequence length="59" mass="6964">RGIELQSDVGARIKLGHRAKVRTMQWDLAESSLGVRRRDREAHWEHAGRSLEEDRKTRR</sequence>
<evidence type="ECO:0000256" key="1">
    <source>
        <dbReference type="SAM" id="MobiDB-lite"/>
    </source>
</evidence>
<name>A0A427ATS9_ENSVE</name>
<gene>
    <name evidence="2" type="ORF">B296_00022752</name>
</gene>